<dbReference type="InterPro" id="IPR000825">
    <property type="entry name" value="SUF_FeS_clus_asmbl_SufBD_core"/>
</dbReference>
<dbReference type="AlphaFoldDB" id="A0A5C7J6H6"/>
<feature type="domain" description="SUF system FeS cluster assembly SufBD core" evidence="1">
    <location>
        <begin position="36"/>
        <end position="172"/>
    </location>
</feature>
<dbReference type="InterPro" id="IPR037284">
    <property type="entry name" value="SUF_FeS_clus_asmbl_SufBD_sf"/>
</dbReference>
<dbReference type="GO" id="GO:0016226">
    <property type="term" value="P:iron-sulfur cluster assembly"/>
    <property type="evidence" value="ECO:0007669"/>
    <property type="project" value="InterPro"/>
</dbReference>
<proteinExistence type="predicted"/>
<evidence type="ECO:0000313" key="3">
    <source>
        <dbReference type="Proteomes" id="UP000321026"/>
    </source>
</evidence>
<accession>A0A5C7J6H6</accession>
<sequence>MKSQCTILEQSNTQEKFCVDKPDTHVFFLINYSGTLHVEIASEAASVYIFGLYFGKGEEQLKIKTIQDHKIGNSVSDLFIRGVFYDSSKFLFEGLINIAKNAQRSNAYQKNQNLLLSKDAFVDSRPFLEIQANDVRCTHGSTTGRVDKELLEYLASRGISKQHGEQLIINGFINDIFERIKVVAPDLHTSQLRKKVVQYHDVFDE</sequence>
<organism evidence="2 3">
    <name type="scientific">Candidatus Dojkabacteria bacterium</name>
    <dbReference type="NCBI Taxonomy" id="2099670"/>
    <lineage>
        <taxon>Bacteria</taxon>
        <taxon>Candidatus Dojkabacteria</taxon>
    </lineage>
</organism>
<comment type="caution">
    <text evidence="2">The sequence shown here is derived from an EMBL/GenBank/DDBJ whole genome shotgun (WGS) entry which is preliminary data.</text>
</comment>
<evidence type="ECO:0000259" key="1">
    <source>
        <dbReference type="Pfam" id="PF01458"/>
    </source>
</evidence>
<dbReference type="SUPFAM" id="SSF101960">
    <property type="entry name" value="Stabilizer of iron transporter SufD"/>
    <property type="match status" value="1"/>
</dbReference>
<dbReference type="Pfam" id="PF01458">
    <property type="entry name" value="SUFBD_core"/>
    <property type="match status" value="1"/>
</dbReference>
<dbReference type="PANTHER" id="PTHR43575">
    <property type="entry name" value="PROTEIN ABCI7, CHLOROPLASTIC"/>
    <property type="match status" value="1"/>
</dbReference>
<protein>
    <submittedName>
        <fullName evidence="2">SufD family Fe-S cluster assembly protein</fullName>
    </submittedName>
</protein>
<dbReference type="EMBL" id="SSDS01000084">
    <property type="protein sequence ID" value="TXG76106.1"/>
    <property type="molecule type" value="Genomic_DNA"/>
</dbReference>
<dbReference type="InterPro" id="IPR055346">
    <property type="entry name" value="Fe-S_cluster_assembly_SufBD"/>
</dbReference>
<dbReference type="Proteomes" id="UP000321026">
    <property type="component" value="Unassembled WGS sequence"/>
</dbReference>
<dbReference type="PANTHER" id="PTHR43575:SF1">
    <property type="entry name" value="PROTEIN ABCI7, CHLOROPLASTIC"/>
    <property type="match status" value="1"/>
</dbReference>
<evidence type="ECO:0000313" key="2">
    <source>
        <dbReference type="EMBL" id="TXG76106.1"/>
    </source>
</evidence>
<gene>
    <name evidence="2" type="ORF">E6Q11_05325</name>
</gene>
<reference evidence="2 3" key="1">
    <citation type="submission" date="2018-09" db="EMBL/GenBank/DDBJ databases">
        <title>Metagenome Assembled Genomes from an Advanced Water Purification Facility.</title>
        <authorList>
            <person name="Stamps B.W."/>
            <person name="Spear J.R."/>
        </authorList>
    </citation>
    <scope>NUCLEOTIDE SEQUENCE [LARGE SCALE GENOMIC DNA]</scope>
    <source>
        <strain evidence="2">Bin_63_2</strain>
    </source>
</reference>
<name>A0A5C7J6H6_9BACT</name>